<dbReference type="GO" id="GO:0005886">
    <property type="term" value="C:plasma membrane"/>
    <property type="evidence" value="ECO:0007669"/>
    <property type="project" value="TreeGrafter"/>
</dbReference>
<keyword evidence="4" id="KW-0186">Copper</keyword>
<accession>A0AA40KC53</accession>
<keyword evidence="2 4" id="KW-1133">Transmembrane helix</keyword>
<feature type="transmembrane region" description="Helical" evidence="4">
    <location>
        <begin position="59"/>
        <end position="79"/>
    </location>
</feature>
<keyword evidence="7" id="KW-1185">Reference proteome</keyword>
<sequence>MDHHHDSMPGMPGMAVDSDSSTGGGSTPEGSQDMAMTFFQSITTPLLFRGTAPSSEGQYAGVCILLAVLAVLTCALINLKGVLQRSVWKAALRSPEESLLSDKEKAAGLEARGQHHGSAGETGRVRTEMRSWWAAWRSTSLGQRVGMASFEMLLVGMGYVLMLAVMTMNVGYFLSVLAGIWVGTLLLGAATPAADGLQHC</sequence>
<evidence type="ECO:0000256" key="1">
    <source>
        <dbReference type="ARBA" id="ARBA00022692"/>
    </source>
</evidence>
<keyword evidence="4" id="KW-0187">Copper transport</keyword>
<keyword evidence="4" id="KW-0406">Ion transport</keyword>
<evidence type="ECO:0000256" key="3">
    <source>
        <dbReference type="ARBA" id="ARBA00023136"/>
    </source>
</evidence>
<dbReference type="InterPro" id="IPR007274">
    <property type="entry name" value="Cop_transporter"/>
</dbReference>
<dbReference type="GO" id="GO:0005375">
    <property type="term" value="F:copper ion transmembrane transporter activity"/>
    <property type="evidence" value="ECO:0007669"/>
    <property type="project" value="UniProtKB-UniRule"/>
</dbReference>
<feature type="region of interest" description="Disordered" evidence="5">
    <location>
        <begin position="1"/>
        <end position="32"/>
    </location>
</feature>
<comment type="similarity">
    <text evidence="4">Belongs to the copper transporter (Ctr) (TC 1.A.56) family. SLC31A subfamily.</text>
</comment>
<proteinExistence type="inferred from homology"/>
<gene>
    <name evidence="6" type="ORF">B0T18DRAFT_453113</name>
</gene>
<protein>
    <recommendedName>
        <fullName evidence="4">Copper transport protein</fullName>
    </recommendedName>
</protein>
<keyword evidence="1 4" id="KW-0812">Transmembrane</keyword>
<name>A0AA40KC53_9PEZI</name>
<dbReference type="PANTHER" id="PTHR12483:SF120">
    <property type="entry name" value="HIGH-AFFINITY COPPER TRANSPORTER CTRA2"/>
    <property type="match status" value="1"/>
</dbReference>
<dbReference type="AlphaFoldDB" id="A0AA40KC53"/>
<evidence type="ECO:0000256" key="2">
    <source>
        <dbReference type="ARBA" id="ARBA00022989"/>
    </source>
</evidence>
<keyword evidence="3 4" id="KW-0472">Membrane</keyword>
<organism evidence="6 7">
    <name type="scientific">Schizothecium vesticola</name>
    <dbReference type="NCBI Taxonomy" id="314040"/>
    <lineage>
        <taxon>Eukaryota</taxon>
        <taxon>Fungi</taxon>
        <taxon>Dikarya</taxon>
        <taxon>Ascomycota</taxon>
        <taxon>Pezizomycotina</taxon>
        <taxon>Sordariomycetes</taxon>
        <taxon>Sordariomycetidae</taxon>
        <taxon>Sordariales</taxon>
        <taxon>Schizotheciaceae</taxon>
        <taxon>Schizothecium</taxon>
    </lineage>
</organism>
<evidence type="ECO:0000256" key="4">
    <source>
        <dbReference type="RuleBase" id="RU367022"/>
    </source>
</evidence>
<dbReference type="PANTHER" id="PTHR12483">
    <property type="entry name" value="SOLUTE CARRIER FAMILY 31 COPPER TRANSPORTERS"/>
    <property type="match status" value="1"/>
</dbReference>
<feature type="transmembrane region" description="Helical" evidence="4">
    <location>
        <begin position="172"/>
        <end position="194"/>
    </location>
</feature>
<keyword evidence="4" id="KW-0813">Transport</keyword>
<reference evidence="6" key="1">
    <citation type="submission" date="2023-06" db="EMBL/GenBank/DDBJ databases">
        <title>Genome-scale phylogeny and comparative genomics of the fungal order Sordariales.</title>
        <authorList>
            <consortium name="Lawrence Berkeley National Laboratory"/>
            <person name="Hensen N."/>
            <person name="Bonometti L."/>
            <person name="Westerberg I."/>
            <person name="Brannstrom I.O."/>
            <person name="Guillou S."/>
            <person name="Cros-Aarteil S."/>
            <person name="Calhoun S."/>
            <person name="Haridas S."/>
            <person name="Kuo A."/>
            <person name="Mondo S."/>
            <person name="Pangilinan J."/>
            <person name="Riley R."/>
            <person name="LaButti K."/>
            <person name="Andreopoulos B."/>
            <person name="Lipzen A."/>
            <person name="Chen C."/>
            <person name="Yanf M."/>
            <person name="Daum C."/>
            <person name="Ng V."/>
            <person name="Clum A."/>
            <person name="Steindorff A."/>
            <person name="Ohm R."/>
            <person name="Martin F."/>
            <person name="Silar P."/>
            <person name="Natvig D."/>
            <person name="Lalanne C."/>
            <person name="Gautier V."/>
            <person name="Ament-velasquez S.L."/>
            <person name="Kruys A."/>
            <person name="Hutchinson M.I."/>
            <person name="Powell A.J."/>
            <person name="Barry K."/>
            <person name="Miller A.N."/>
            <person name="Grigoriev I.V."/>
            <person name="Debuchy R."/>
            <person name="Gladieux P."/>
            <person name="Thoren M.H."/>
            <person name="Johannesson H."/>
        </authorList>
    </citation>
    <scope>NUCLEOTIDE SEQUENCE</scope>
    <source>
        <strain evidence="6">SMH3187-1</strain>
    </source>
</reference>
<comment type="subcellular location">
    <subcellularLocation>
        <location evidence="4">Membrane</location>
        <topology evidence="4">Multi-pass membrane protein</topology>
    </subcellularLocation>
</comment>
<evidence type="ECO:0000313" key="7">
    <source>
        <dbReference type="Proteomes" id="UP001172155"/>
    </source>
</evidence>
<dbReference type="Proteomes" id="UP001172155">
    <property type="component" value="Unassembled WGS sequence"/>
</dbReference>
<dbReference type="Pfam" id="PF04145">
    <property type="entry name" value="Ctr"/>
    <property type="match status" value="1"/>
</dbReference>
<dbReference type="EMBL" id="JAUKUD010000001">
    <property type="protein sequence ID" value="KAK0753779.1"/>
    <property type="molecule type" value="Genomic_DNA"/>
</dbReference>
<feature type="transmembrane region" description="Helical" evidence="4">
    <location>
        <begin position="145"/>
        <end position="166"/>
    </location>
</feature>
<evidence type="ECO:0000256" key="5">
    <source>
        <dbReference type="SAM" id="MobiDB-lite"/>
    </source>
</evidence>
<evidence type="ECO:0000313" key="6">
    <source>
        <dbReference type="EMBL" id="KAK0753779.1"/>
    </source>
</evidence>
<comment type="caution">
    <text evidence="6">The sequence shown here is derived from an EMBL/GenBank/DDBJ whole genome shotgun (WGS) entry which is preliminary data.</text>
</comment>